<dbReference type="NCBIfam" id="TIGR01493">
    <property type="entry name" value="HAD-SF-IA-v2"/>
    <property type="match status" value="1"/>
</dbReference>
<keyword evidence="2" id="KW-0378">Hydrolase</keyword>
<name>A0ABW5DZL4_9BACT</name>
<dbReference type="NCBIfam" id="TIGR01428">
    <property type="entry name" value="HAD_type_II"/>
    <property type="match status" value="1"/>
</dbReference>
<dbReference type="Gene3D" id="1.10.150.240">
    <property type="entry name" value="Putative phosphatase, domain 2"/>
    <property type="match status" value="1"/>
</dbReference>
<dbReference type="InterPro" id="IPR023198">
    <property type="entry name" value="PGP-like_dom2"/>
</dbReference>
<dbReference type="Pfam" id="PF00702">
    <property type="entry name" value="Hydrolase"/>
    <property type="match status" value="1"/>
</dbReference>
<dbReference type="SFLD" id="SFLDS00003">
    <property type="entry name" value="Haloacid_Dehalogenase"/>
    <property type="match status" value="1"/>
</dbReference>
<dbReference type="InterPro" id="IPR051540">
    <property type="entry name" value="S-2-haloacid_dehalogenase"/>
</dbReference>
<dbReference type="EMBL" id="JBHUJC010000012">
    <property type="protein sequence ID" value="MFD2275777.1"/>
    <property type="molecule type" value="Genomic_DNA"/>
</dbReference>
<dbReference type="CDD" id="cd02588">
    <property type="entry name" value="HAD_L2-DEX"/>
    <property type="match status" value="1"/>
</dbReference>
<dbReference type="Gene3D" id="3.40.50.1000">
    <property type="entry name" value="HAD superfamily/HAD-like"/>
    <property type="match status" value="1"/>
</dbReference>
<evidence type="ECO:0000256" key="2">
    <source>
        <dbReference type="ARBA" id="ARBA00022801"/>
    </source>
</evidence>
<dbReference type="PRINTS" id="PR00413">
    <property type="entry name" value="HADHALOGNASE"/>
</dbReference>
<keyword evidence="3" id="KW-0732">Signal</keyword>
<keyword evidence="5" id="KW-1185">Reference proteome</keyword>
<dbReference type="PANTHER" id="PTHR43316">
    <property type="entry name" value="HYDROLASE, HALOACID DELAHOGENASE-RELATED"/>
    <property type="match status" value="1"/>
</dbReference>
<sequence>MKLITTLTTIISTLTLMVSNTSAQEPAAIKRPKVIFFDVNETLLDLEQMRSSVGKALGGNEELLPLWFSTMLHYSLVDTTTERYHGFADIGVAALMMVAKNNDIETTEEQAREAIVTPLRSLPPHPDVKEGLQSLKDQGYRLISFTNSSNKGVQTQFENAGLIEFFEARLSVEDIKTYKPALSSYKWALEQANVKPEEAMMVAAHGWDIAGIKAAGMTGVFVTRPGKTTYPLAIPVDKKVATITELAEWLKTLDE</sequence>
<dbReference type="RefSeq" id="WP_377094306.1">
    <property type="nucleotide sequence ID" value="NZ_JBHSJM010000001.1"/>
</dbReference>
<dbReference type="InterPro" id="IPR023214">
    <property type="entry name" value="HAD_sf"/>
</dbReference>
<dbReference type="PANTHER" id="PTHR43316:SF3">
    <property type="entry name" value="HALOACID DEHALOGENASE, TYPE II (AFU_ORTHOLOGUE AFUA_2G07750)-RELATED"/>
    <property type="match status" value="1"/>
</dbReference>
<organism evidence="4 5">
    <name type="scientific">Rubritalea spongiae</name>
    <dbReference type="NCBI Taxonomy" id="430797"/>
    <lineage>
        <taxon>Bacteria</taxon>
        <taxon>Pseudomonadati</taxon>
        <taxon>Verrucomicrobiota</taxon>
        <taxon>Verrucomicrobiia</taxon>
        <taxon>Verrucomicrobiales</taxon>
        <taxon>Rubritaleaceae</taxon>
        <taxon>Rubritalea</taxon>
    </lineage>
</organism>
<evidence type="ECO:0000313" key="5">
    <source>
        <dbReference type="Proteomes" id="UP001597297"/>
    </source>
</evidence>
<dbReference type="SFLD" id="SFLDG01129">
    <property type="entry name" value="C1.5:_HAD__Beta-PGM__Phosphata"/>
    <property type="match status" value="1"/>
</dbReference>
<reference evidence="5" key="1">
    <citation type="journal article" date="2019" name="Int. J. Syst. Evol. Microbiol.">
        <title>The Global Catalogue of Microorganisms (GCM) 10K type strain sequencing project: providing services to taxonomists for standard genome sequencing and annotation.</title>
        <authorList>
            <consortium name="The Broad Institute Genomics Platform"/>
            <consortium name="The Broad Institute Genome Sequencing Center for Infectious Disease"/>
            <person name="Wu L."/>
            <person name="Ma J."/>
        </authorList>
    </citation>
    <scope>NUCLEOTIDE SEQUENCE [LARGE SCALE GENOMIC DNA]</scope>
    <source>
        <strain evidence="5">JCM 16545</strain>
    </source>
</reference>
<dbReference type="InterPro" id="IPR036412">
    <property type="entry name" value="HAD-like_sf"/>
</dbReference>
<evidence type="ECO:0000256" key="1">
    <source>
        <dbReference type="ARBA" id="ARBA00008106"/>
    </source>
</evidence>
<dbReference type="Proteomes" id="UP001597297">
    <property type="component" value="Unassembled WGS sequence"/>
</dbReference>
<dbReference type="InterPro" id="IPR006439">
    <property type="entry name" value="HAD-SF_hydro_IA"/>
</dbReference>
<feature type="signal peptide" evidence="3">
    <location>
        <begin position="1"/>
        <end position="23"/>
    </location>
</feature>
<evidence type="ECO:0000256" key="3">
    <source>
        <dbReference type="SAM" id="SignalP"/>
    </source>
</evidence>
<evidence type="ECO:0000313" key="4">
    <source>
        <dbReference type="EMBL" id="MFD2275777.1"/>
    </source>
</evidence>
<dbReference type="InterPro" id="IPR006328">
    <property type="entry name" value="2-HAD"/>
</dbReference>
<protein>
    <submittedName>
        <fullName evidence="4">Haloacid dehalogenase type II</fullName>
    </submittedName>
</protein>
<dbReference type="SUPFAM" id="SSF56784">
    <property type="entry name" value="HAD-like"/>
    <property type="match status" value="1"/>
</dbReference>
<gene>
    <name evidence="4" type="ORF">ACFSQZ_04785</name>
</gene>
<proteinExistence type="inferred from homology"/>
<accession>A0ABW5DZL4</accession>
<comment type="caution">
    <text evidence="4">The sequence shown here is derived from an EMBL/GenBank/DDBJ whole genome shotgun (WGS) entry which is preliminary data.</text>
</comment>
<feature type="chain" id="PRO_5046282763" evidence="3">
    <location>
        <begin position="24"/>
        <end position="255"/>
    </location>
</feature>
<comment type="similarity">
    <text evidence="1">Belongs to the HAD-like hydrolase superfamily. S-2-haloalkanoic acid dehalogenase family.</text>
</comment>